<dbReference type="EMBL" id="AZGY01000007">
    <property type="protein sequence ID" value="KZZ96842.1"/>
    <property type="molecule type" value="Genomic_DNA"/>
</dbReference>
<evidence type="ECO:0000313" key="2">
    <source>
        <dbReference type="EMBL" id="KZZ96842.1"/>
    </source>
</evidence>
<accession>A0A162IPE8</accession>
<sequence length="547" mass="60212">MFLHAGASLHGHEFSAKRPLSGPLPPAKKGSLLKTALRPLTAPSDASKAQLSRQLPDASRRSSIEEEHRQASRPSGRRTVSSGSSRKEAAVRFREPGMLSIHTPSASEDEESLAGSEVTDATCDTVSRRPKRRRSPRKSTRYAMALPAPQLRTKQRHLIQIRPRLLLQLQEIGDRRAIPAFDLIPSHLVAGRFLISKLSKRFPRIFHANAELGQNDILLVRSDDYETSPPPAPSVTTNDEKTIMAVISAAPGGCTFPAEIAFEDGSCWSASPMANGSYEFTNNSAGGSTRIARWVRRSNMSNRNSGASFEPPSSARLSTLEPSQDARWTFSLMDPSSRRHPVLGSLTQDTLEVYDSYTTLSTSSGRYPPSRDPFSGSGPEHRETLAVAREEKDLMIATASWIRLYQQGWPASASPKFARAAGPPVRSASTSTCSTIRRQTFPFCEGDNSCATSPLNLFHCPDSMFHSPSPQSRRSGLPARAMSTGRAFMKRRSSRMEGLTSLQKHGAEMVPHREEKLGAHDADKTSCLVRVRQWTSKLLQKKKEVVR</sequence>
<feature type="compositionally biased region" description="Low complexity" evidence="1">
    <location>
        <begin position="72"/>
        <end position="84"/>
    </location>
</feature>
<feature type="region of interest" description="Disordered" evidence="1">
    <location>
        <begin position="1"/>
        <end position="141"/>
    </location>
</feature>
<dbReference type="AlphaFoldDB" id="A0A162IPE8"/>
<evidence type="ECO:0000256" key="1">
    <source>
        <dbReference type="SAM" id="MobiDB-lite"/>
    </source>
</evidence>
<evidence type="ECO:0000313" key="3">
    <source>
        <dbReference type="Proteomes" id="UP000078544"/>
    </source>
</evidence>
<reference evidence="2 3" key="1">
    <citation type="journal article" date="2016" name="Genome Biol. Evol.">
        <title>Divergent and convergent evolution of fungal pathogenicity.</title>
        <authorList>
            <person name="Shang Y."/>
            <person name="Xiao G."/>
            <person name="Zheng P."/>
            <person name="Cen K."/>
            <person name="Zhan S."/>
            <person name="Wang C."/>
        </authorList>
    </citation>
    <scope>NUCLEOTIDE SEQUENCE [LARGE SCALE GENOMIC DNA]</scope>
    <source>
        <strain evidence="2 3">RCEF 2490</strain>
    </source>
</reference>
<keyword evidence="3" id="KW-1185">Reference proteome</keyword>
<proteinExistence type="predicted"/>
<feature type="compositionally biased region" description="Basic residues" evidence="1">
    <location>
        <begin position="128"/>
        <end position="140"/>
    </location>
</feature>
<feature type="compositionally biased region" description="Basic and acidic residues" evidence="1">
    <location>
        <begin position="85"/>
        <end position="95"/>
    </location>
</feature>
<protein>
    <submittedName>
        <fullName evidence="2">Uncharacterized protein</fullName>
    </submittedName>
</protein>
<comment type="caution">
    <text evidence="2">The sequence shown here is derived from an EMBL/GenBank/DDBJ whole genome shotgun (WGS) entry which is preliminary data.</text>
</comment>
<organism evidence="2 3">
    <name type="scientific">Moelleriella libera RCEF 2490</name>
    <dbReference type="NCBI Taxonomy" id="1081109"/>
    <lineage>
        <taxon>Eukaryota</taxon>
        <taxon>Fungi</taxon>
        <taxon>Dikarya</taxon>
        <taxon>Ascomycota</taxon>
        <taxon>Pezizomycotina</taxon>
        <taxon>Sordariomycetes</taxon>
        <taxon>Hypocreomycetidae</taxon>
        <taxon>Hypocreales</taxon>
        <taxon>Clavicipitaceae</taxon>
        <taxon>Moelleriella</taxon>
    </lineage>
</organism>
<dbReference type="OrthoDB" id="5404323at2759"/>
<feature type="compositionally biased region" description="Basic and acidic residues" evidence="1">
    <location>
        <begin position="58"/>
        <end position="70"/>
    </location>
</feature>
<name>A0A162IPE8_9HYPO</name>
<dbReference type="STRING" id="1081109.A0A162IPE8"/>
<gene>
    <name evidence="2" type="ORF">AAL_04071</name>
</gene>
<dbReference type="Proteomes" id="UP000078544">
    <property type="component" value="Unassembled WGS sequence"/>
</dbReference>